<evidence type="ECO:0000256" key="13">
    <source>
        <dbReference type="ARBA" id="ARBA00022842"/>
    </source>
</evidence>
<dbReference type="EC" id="6.3.2.17" evidence="7"/>
<evidence type="ECO:0000313" key="24">
    <source>
        <dbReference type="Proteomes" id="UP000182836"/>
    </source>
</evidence>
<dbReference type="InterPro" id="IPR004101">
    <property type="entry name" value="Mur_ligase_C"/>
</dbReference>
<dbReference type="FunFam" id="3.40.1190.10:FF:000004">
    <property type="entry name" value="Dihydrofolate synthase/folylpolyglutamate synthase"/>
    <property type="match status" value="1"/>
</dbReference>
<dbReference type="PROSITE" id="PS01011">
    <property type="entry name" value="FOLYLPOLYGLU_SYNT_1"/>
    <property type="match status" value="1"/>
</dbReference>
<dbReference type="NCBIfam" id="TIGR01499">
    <property type="entry name" value="folC"/>
    <property type="match status" value="1"/>
</dbReference>
<dbReference type="GO" id="GO:0004326">
    <property type="term" value="F:tetrahydrofolylpolyglutamate synthase activity"/>
    <property type="evidence" value="ECO:0007669"/>
    <property type="project" value="UniProtKB-EC"/>
</dbReference>
<evidence type="ECO:0000256" key="10">
    <source>
        <dbReference type="ARBA" id="ARBA00022723"/>
    </source>
</evidence>
<evidence type="ECO:0000256" key="17">
    <source>
        <dbReference type="ARBA" id="ARBA00049161"/>
    </source>
</evidence>
<keyword evidence="12 18" id="KW-0067">ATP-binding</keyword>
<comment type="pathway">
    <text evidence="3">Cofactor biosynthesis; tetrahydrofolylpolyglutamate biosynthesis.</text>
</comment>
<evidence type="ECO:0000256" key="6">
    <source>
        <dbReference type="ARBA" id="ARBA00013023"/>
    </source>
</evidence>
<dbReference type="InterPro" id="IPR018109">
    <property type="entry name" value="Folylpolyglutamate_synth_CS"/>
</dbReference>
<name>A0A0D1Y0K7_ANEMI</name>
<organism evidence="21 23">
    <name type="scientific">Aneurinibacillus migulanus</name>
    <name type="common">Bacillus migulanus</name>
    <dbReference type="NCBI Taxonomy" id="47500"/>
    <lineage>
        <taxon>Bacteria</taxon>
        <taxon>Bacillati</taxon>
        <taxon>Bacillota</taxon>
        <taxon>Bacilli</taxon>
        <taxon>Bacillales</taxon>
        <taxon>Paenibacillaceae</taxon>
        <taxon>Aneurinibacillus group</taxon>
        <taxon>Aneurinibacillus</taxon>
    </lineage>
</organism>
<dbReference type="Pfam" id="PF02875">
    <property type="entry name" value="Mur_ligase_C"/>
    <property type="match status" value="1"/>
</dbReference>
<evidence type="ECO:0000259" key="20">
    <source>
        <dbReference type="Pfam" id="PF08245"/>
    </source>
</evidence>
<evidence type="ECO:0000256" key="4">
    <source>
        <dbReference type="ARBA" id="ARBA00008276"/>
    </source>
</evidence>
<evidence type="ECO:0000256" key="2">
    <source>
        <dbReference type="ARBA" id="ARBA00004799"/>
    </source>
</evidence>
<dbReference type="InterPro" id="IPR001645">
    <property type="entry name" value="Folylpolyglutamate_synth"/>
</dbReference>
<evidence type="ECO:0000313" key="23">
    <source>
        <dbReference type="Proteomes" id="UP000037269"/>
    </source>
</evidence>
<dbReference type="SUPFAM" id="SSF53244">
    <property type="entry name" value="MurD-like peptide ligases, peptide-binding domain"/>
    <property type="match status" value="1"/>
</dbReference>
<evidence type="ECO:0000256" key="16">
    <source>
        <dbReference type="ARBA" id="ARBA00047493"/>
    </source>
</evidence>
<dbReference type="PATRIC" id="fig|47500.8.peg.2364"/>
<evidence type="ECO:0000256" key="9">
    <source>
        <dbReference type="ARBA" id="ARBA00022598"/>
    </source>
</evidence>
<dbReference type="GO" id="GO:0008841">
    <property type="term" value="F:dihydrofolate synthase activity"/>
    <property type="evidence" value="ECO:0007669"/>
    <property type="project" value="UniProtKB-EC"/>
</dbReference>
<dbReference type="EMBL" id="LGUG01000004">
    <property type="protein sequence ID" value="KON95082.1"/>
    <property type="molecule type" value="Genomic_DNA"/>
</dbReference>
<comment type="cofactor">
    <cofactor evidence="1">
        <name>Mg(2+)</name>
        <dbReference type="ChEBI" id="CHEBI:18420"/>
    </cofactor>
</comment>
<dbReference type="GO" id="GO:0046656">
    <property type="term" value="P:folic acid biosynthetic process"/>
    <property type="evidence" value="ECO:0007669"/>
    <property type="project" value="UniProtKB-KW"/>
</dbReference>
<evidence type="ECO:0000256" key="3">
    <source>
        <dbReference type="ARBA" id="ARBA00005150"/>
    </source>
</evidence>
<keyword evidence="13" id="KW-0460">Magnesium</keyword>
<comment type="pathway">
    <text evidence="2">Cofactor biosynthesis; tetrahydrofolate biosynthesis; 7,8-dihydrofolate from 2-amino-4-hydroxy-6-hydroxymethyl-7,8-dihydropteridine diphosphate and 4-aminobenzoate: step 2/2.</text>
</comment>
<comment type="subunit">
    <text evidence="5">Monomer.</text>
</comment>
<sequence length="442" mass="49431">MTEQSLEQALSWLAGLERFSIRPGLERMEYMMERLGHPERRLKFIHIAGTNGKGSTAAFLYSILRQTGQDVGLFVSPYITSFHERIQYNGDYIATEDLVALIGRLEPIVEDMKESELGAPTEFEVVTALALLYFATVTYPDLVIWETGLGGRLDSTNIVHPLACIITNIGFDHMNILGGDFPAIAREKAGIIKSGVPLITGKMPGEALEIIEEVAKSRRATIYRAEVEYKALRTQREGREIMDFTGLFERINGCELGLTGAHQVDNAAGALMTLQVLNRYFALYVEEEHIRKGLREARWPGRFERISSAPDIVLDGAHNVDGVRALVQTVRDYYPGRKVSLVFSALADKNYAEMVDLLAPLCERVWVTKTNHPRAASATELAAAFEASAPDISVQAEEDWREAWRQAIHTVTPQEVLLVAGSLYFISDIRNEWKENRKAGDE</sequence>
<keyword evidence="9 18" id="KW-0436">Ligase</keyword>
<comment type="catalytic activity">
    <reaction evidence="16">
        <text>(6S)-5,6,7,8-tetrahydrofolyl-(gamma-L-Glu)(n) + L-glutamate + ATP = (6S)-5,6,7,8-tetrahydrofolyl-(gamma-L-Glu)(n+1) + ADP + phosphate + H(+)</text>
        <dbReference type="Rhea" id="RHEA:10580"/>
        <dbReference type="Rhea" id="RHEA-COMP:14738"/>
        <dbReference type="Rhea" id="RHEA-COMP:14740"/>
        <dbReference type="ChEBI" id="CHEBI:15378"/>
        <dbReference type="ChEBI" id="CHEBI:29985"/>
        <dbReference type="ChEBI" id="CHEBI:30616"/>
        <dbReference type="ChEBI" id="CHEBI:43474"/>
        <dbReference type="ChEBI" id="CHEBI:141005"/>
        <dbReference type="ChEBI" id="CHEBI:456216"/>
        <dbReference type="EC" id="6.3.2.17"/>
    </reaction>
</comment>
<evidence type="ECO:0000256" key="12">
    <source>
        <dbReference type="ARBA" id="ARBA00022840"/>
    </source>
</evidence>
<dbReference type="GO" id="GO:0005737">
    <property type="term" value="C:cytoplasm"/>
    <property type="evidence" value="ECO:0007669"/>
    <property type="project" value="TreeGrafter"/>
</dbReference>
<reference evidence="21 23" key="1">
    <citation type="submission" date="2015-07" db="EMBL/GenBank/DDBJ databases">
        <title>Fjat-14205 dsm 2895.</title>
        <authorList>
            <person name="Liu B."/>
            <person name="Wang J."/>
            <person name="Zhu Y."/>
            <person name="Liu G."/>
            <person name="Chen Q."/>
            <person name="Chen Z."/>
            <person name="Lan J."/>
            <person name="Che J."/>
            <person name="Ge C."/>
            <person name="Shi H."/>
            <person name="Pan Z."/>
            <person name="Liu X."/>
        </authorList>
    </citation>
    <scope>NUCLEOTIDE SEQUENCE [LARGE SCALE GENOMIC DNA]</scope>
    <source>
        <strain evidence="21 23">DSM 2895</strain>
    </source>
</reference>
<dbReference type="PIRSF" id="PIRSF001563">
    <property type="entry name" value="Folylpolyglu_synth"/>
    <property type="match status" value="1"/>
</dbReference>
<proteinExistence type="inferred from homology"/>
<evidence type="ECO:0000313" key="22">
    <source>
        <dbReference type="EMBL" id="SDJ41224.1"/>
    </source>
</evidence>
<dbReference type="Proteomes" id="UP000182836">
    <property type="component" value="Unassembled WGS sequence"/>
</dbReference>
<evidence type="ECO:0000256" key="5">
    <source>
        <dbReference type="ARBA" id="ARBA00011245"/>
    </source>
</evidence>
<keyword evidence="23" id="KW-1185">Reference proteome</keyword>
<dbReference type="AlphaFoldDB" id="A0A0D1Y0K7"/>
<evidence type="ECO:0000256" key="1">
    <source>
        <dbReference type="ARBA" id="ARBA00001946"/>
    </source>
</evidence>
<dbReference type="Gene3D" id="3.40.1190.10">
    <property type="entry name" value="Mur-like, catalytic domain"/>
    <property type="match status" value="1"/>
</dbReference>
<evidence type="ECO:0000256" key="7">
    <source>
        <dbReference type="ARBA" id="ARBA00013025"/>
    </source>
</evidence>
<feature type="domain" description="Mur ligase central" evidence="20">
    <location>
        <begin position="47"/>
        <end position="273"/>
    </location>
</feature>
<dbReference type="OrthoDB" id="9809356at2"/>
<accession>A0A0D1Y0K7</accession>
<feature type="domain" description="Mur ligase C-terminal" evidence="19">
    <location>
        <begin position="301"/>
        <end position="422"/>
    </location>
</feature>
<dbReference type="GO" id="GO:0046872">
    <property type="term" value="F:metal ion binding"/>
    <property type="evidence" value="ECO:0007669"/>
    <property type="project" value="UniProtKB-KW"/>
</dbReference>
<evidence type="ECO:0000256" key="14">
    <source>
        <dbReference type="ARBA" id="ARBA00022909"/>
    </source>
</evidence>
<keyword evidence="11 18" id="KW-0547">Nucleotide-binding</keyword>
<dbReference type="RefSeq" id="WP_043067318.1">
    <property type="nucleotide sequence ID" value="NZ_BJOA01000035.1"/>
</dbReference>
<dbReference type="PANTHER" id="PTHR11136:SF0">
    <property type="entry name" value="DIHYDROFOLATE SYNTHETASE-RELATED"/>
    <property type="match status" value="1"/>
</dbReference>
<dbReference type="EMBL" id="FNED01000017">
    <property type="protein sequence ID" value="SDJ41224.1"/>
    <property type="molecule type" value="Genomic_DNA"/>
</dbReference>
<protein>
    <recommendedName>
        <fullName evidence="8">Dihydrofolate synthase/folylpolyglutamate synthase</fullName>
        <ecNumber evidence="6">6.3.2.12</ecNumber>
        <ecNumber evidence="7">6.3.2.17</ecNumber>
    </recommendedName>
    <alternativeName>
        <fullName evidence="15">Tetrahydrofolylpolyglutamate synthase</fullName>
    </alternativeName>
</protein>
<reference evidence="22 24" key="2">
    <citation type="submission" date="2016-10" db="EMBL/GenBank/DDBJ databases">
        <authorList>
            <person name="de Groot N.N."/>
        </authorList>
    </citation>
    <scope>NUCLEOTIDE SEQUENCE [LARGE SCALE GENOMIC DNA]</scope>
    <source>
        <strain evidence="22 24">DSM 2895</strain>
    </source>
</reference>
<dbReference type="InterPro" id="IPR036565">
    <property type="entry name" value="Mur-like_cat_sf"/>
</dbReference>
<dbReference type="InterPro" id="IPR013221">
    <property type="entry name" value="Mur_ligase_cen"/>
</dbReference>
<comment type="similarity">
    <text evidence="4 18">Belongs to the folylpolyglutamate synthase family.</text>
</comment>
<dbReference type="GeneID" id="42304732"/>
<dbReference type="SUPFAM" id="SSF53623">
    <property type="entry name" value="MurD-like peptide ligases, catalytic domain"/>
    <property type="match status" value="1"/>
</dbReference>
<evidence type="ECO:0000256" key="15">
    <source>
        <dbReference type="ARBA" id="ARBA00030592"/>
    </source>
</evidence>
<evidence type="ECO:0000256" key="11">
    <source>
        <dbReference type="ARBA" id="ARBA00022741"/>
    </source>
</evidence>
<dbReference type="PANTHER" id="PTHR11136">
    <property type="entry name" value="FOLYLPOLYGLUTAMATE SYNTHASE-RELATED"/>
    <property type="match status" value="1"/>
</dbReference>
<dbReference type="GO" id="GO:0005524">
    <property type="term" value="F:ATP binding"/>
    <property type="evidence" value="ECO:0007669"/>
    <property type="project" value="UniProtKB-KW"/>
</dbReference>
<dbReference type="InterPro" id="IPR036615">
    <property type="entry name" value="Mur_ligase_C_dom_sf"/>
</dbReference>
<dbReference type="Gene3D" id="3.90.190.20">
    <property type="entry name" value="Mur ligase, C-terminal domain"/>
    <property type="match status" value="1"/>
</dbReference>
<dbReference type="Pfam" id="PF08245">
    <property type="entry name" value="Mur_ligase_M"/>
    <property type="match status" value="1"/>
</dbReference>
<evidence type="ECO:0000256" key="8">
    <source>
        <dbReference type="ARBA" id="ARBA00019357"/>
    </source>
</evidence>
<evidence type="ECO:0000259" key="19">
    <source>
        <dbReference type="Pfam" id="PF02875"/>
    </source>
</evidence>
<comment type="catalytic activity">
    <reaction evidence="17">
        <text>7,8-dihydropteroate + L-glutamate + ATP = 7,8-dihydrofolate + ADP + phosphate + H(+)</text>
        <dbReference type="Rhea" id="RHEA:23584"/>
        <dbReference type="ChEBI" id="CHEBI:15378"/>
        <dbReference type="ChEBI" id="CHEBI:17839"/>
        <dbReference type="ChEBI" id="CHEBI:29985"/>
        <dbReference type="ChEBI" id="CHEBI:30616"/>
        <dbReference type="ChEBI" id="CHEBI:43474"/>
        <dbReference type="ChEBI" id="CHEBI:57451"/>
        <dbReference type="ChEBI" id="CHEBI:456216"/>
        <dbReference type="EC" id="6.3.2.12"/>
    </reaction>
</comment>
<evidence type="ECO:0000313" key="21">
    <source>
        <dbReference type="EMBL" id="KON95082.1"/>
    </source>
</evidence>
<dbReference type="STRING" id="47500.AF333_05885"/>
<keyword evidence="10" id="KW-0479">Metal-binding</keyword>
<keyword evidence="14" id="KW-0289">Folate biosynthesis</keyword>
<dbReference type="EC" id="6.3.2.12" evidence="6"/>
<gene>
    <name evidence="21" type="ORF">AF333_05885</name>
    <name evidence="22" type="ORF">SAMN04487909_11761</name>
</gene>
<dbReference type="Proteomes" id="UP000037269">
    <property type="component" value="Unassembled WGS sequence"/>
</dbReference>
<evidence type="ECO:0000256" key="18">
    <source>
        <dbReference type="PIRNR" id="PIRNR001563"/>
    </source>
</evidence>